<proteinExistence type="predicted"/>
<reference evidence="2 3" key="1">
    <citation type="submission" date="2019-04" db="EMBL/GenBank/DDBJ databases">
        <title>Chromosome genome assembly for Takifugu flavidus.</title>
        <authorList>
            <person name="Xiao S."/>
        </authorList>
    </citation>
    <scope>NUCLEOTIDE SEQUENCE [LARGE SCALE GENOMIC DNA]</scope>
    <source>
        <strain evidence="2">HTHZ2018</strain>
        <tissue evidence="2">Muscle</tissue>
    </source>
</reference>
<organism evidence="2 3">
    <name type="scientific">Takifugu flavidus</name>
    <name type="common">sansaifugu</name>
    <dbReference type="NCBI Taxonomy" id="433684"/>
    <lineage>
        <taxon>Eukaryota</taxon>
        <taxon>Metazoa</taxon>
        <taxon>Chordata</taxon>
        <taxon>Craniata</taxon>
        <taxon>Vertebrata</taxon>
        <taxon>Euteleostomi</taxon>
        <taxon>Actinopterygii</taxon>
        <taxon>Neopterygii</taxon>
        <taxon>Teleostei</taxon>
        <taxon>Neoteleostei</taxon>
        <taxon>Acanthomorphata</taxon>
        <taxon>Eupercaria</taxon>
        <taxon>Tetraodontiformes</taxon>
        <taxon>Tetradontoidea</taxon>
        <taxon>Tetraodontidae</taxon>
        <taxon>Takifugu</taxon>
    </lineage>
</organism>
<feature type="region of interest" description="Disordered" evidence="1">
    <location>
        <begin position="19"/>
        <end position="40"/>
    </location>
</feature>
<gene>
    <name evidence="2" type="ORF">D4764_19G0003720</name>
</gene>
<sequence length="40" mass="4220">MGRLTVIGVRTCQSRRSLTLVRRPVGGPGQGGRVSSSSLH</sequence>
<protein>
    <submittedName>
        <fullName evidence="2">Uncharacterized protein</fullName>
    </submittedName>
</protein>
<comment type="caution">
    <text evidence="2">The sequence shown here is derived from an EMBL/GenBank/DDBJ whole genome shotgun (WGS) entry which is preliminary data.</text>
</comment>
<evidence type="ECO:0000313" key="3">
    <source>
        <dbReference type="Proteomes" id="UP000324091"/>
    </source>
</evidence>
<name>A0A5C6NMG3_9TELE</name>
<dbReference type="Proteomes" id="UP000324091">
    <property type="component" value="Chromosome 19"/>
</dbReference>
<dbReference type="AlphaFoldDB" id="A0A5C6NMG3"/>
<keyword evidence="3" id="KW-1185">Reference proteome</keyword>
<dbReference type="EMBL" id="RHFK02000011">
    <property type="protein sequence ID" value="TWW68574.1"/>
    <property type="molecule type" value="Genomic_DNA"/>
</dbReference>
<accession>A0A5C6NMG3</accession>
<evidence type="ECO:0000313" key="2">
    <source>
        <dbReference type="EMBL" id="TWW68574.1"/>
    </source>
</evidence>
<evidence type="ECO:0000256" key="1">
    <source>
        <dbReference type="SAM" id="MobiDB-lite"/>
    </source>
</evidence>